<protein>
    <submittedName>
        <fullName evidence="2">PPUP7866</fullName>
    </submittedName>
</protein>
<evidence type="ECO:0000313" key="2">
    <source>
        <dbReference type="EMBL" id="JAO06323.1"/>
    </source>
</evidence>
<dbReference type="AlphaFoldDB" id="A0A0S7EVG8"/>
<gene>
    <name evidence="2" type="primary">PPUP7866</name>
</gene>
<sequence>NNLDKIVEAGKKRTDAKRTKVGEGKLQDFKKVKQKRGENRSTKREKNRGMDRRSNEVETGEVEQKQKGRKQEGGISKCVSESTSRRQFIMSPFTETFFFYTLNDDTHQSQTDSCIKPVANMQRPAV</sequence>
<organism evidence="2">
    <name type="scientific">Poeciliopsis prolifica</name>
    <name type="common">blackstripe livebearer</name>
    <dbReference type="NCBI Taxonomy" id="188132"/>
    <lineage>
        <taxon>Eukaryota</taxon>
        <taxon>Metazoa</taxon>
        <taxon>Chordata</taxon>
        <taxon>Craniata</taxon>
        <taxon>Vertebrata</taxon>
        <taxon>Euteleostomi</taxon>
        <taxon>Actinopterygii</taxon>
        <taxon>Neopterygii</taxon>
        <taxon>Teleostei</taxon>
        <taxon>Neoteleostei</taxon>
        <taxon>Acanthomorphata</taxon>
        <taxon>Ovalentaria</taxon>
        <taxon>Atherinomorphae</taxon>
        <taxon>Cyprinodontiformes</taxon>
        <taxon>Poeciliidae</taxon>
        <taxon>Poeciliinae</taxon>
        <taxon>Poeciliopsis</taxon>
    </lineage>
</organism>
<feature type="non-terminal residue" evidence="2">
    <location>
        <position position="1"/>
    </location>
</feature>
<name>A0A0S7EVG8_9TELE</name>
<accession>A0A0S7EVG8</accession>
<proteinExistence type="predicted"/>
<evidence type="ECO:0000256" key="1">
    <source>
        <dbReference type="SAM" id="MobiDB-lite"/>
    </source>
</evidence>
<feature type="compositionally biased region" description="Basic and acidic residues" evidence="1">
    <location>
        <begin position="1"/>
        <end position="72"/>
    </location>
</feature>
<reference evidence="2" key="1">
    <citation type="submission" date="2014-12" db="EMBL/GenBank/DDBJ databases">
        <title>Parallel Evolution in Life History Adaptation Evident in the Tissue-Specific Poeciliopsis prolifica transcriptome.</title>
        <authorList>
            <person name="Jue N.K."/>
            <person name="Foley R.J."/>
            <person name="Obergfell C."/>
            <person name="Reznick D.N."/>
            <person name="O'Neill R.J."/>
            <person name="O'Neill M.J."/>
        </authorList>
    </citation>
    <scope>NUCLEOTIDE SEQUENCE</scope>
</reference>
<feature type="region of interest" description="Disordered" evidence="1">
    <location>
        <begin position="1"/>
        <end position="84"/>
    </location>
</feature>
<dbReference type="EMBL" id="GBYX01475352">
    <property type="protein sequence ID" value="JAO06323.1"/>
    <property type="molecule type" value="Transcribed_RNA"/>
</dbReference>